<dbReference type="PANTHER" id="PTHR23419:SF8">
    <property type="entry name" value="FI09726P"/>
    <property type="match status" value="1"/>
</dbReference>
<dbReference type="Proteomes" id="UP000278031">
    <property type="component" value="Unassembled WGS sequence"/>
</dbReference>
<protein>
    <submittedName>
        <fullName evidence="2">Divalent-cation tolerance protein CutA</fullName>
    </submittedName>
</protein>
<dbReference type="InterPro" id="IPR015867">
    <property type="entry name" value="N-reg_PII/ATP_PRibTrfase_C"/>
</dbReference>
<organism evidence="2 3">
    <name type="scientific">Candidatus Iainarchaeum sp</name>
    <dbReference type="NCBI Taxonomy" id="3101447"/>
    <lineage>
        <taxon>Archaea</taxon>
        <taxon>Candidatus Iainarchaeota</taxon>
        <taxon>Candidatus Iainarchaeia</taxon>
        <taxon>Candidatus Iainarchaeales</taxon>
        <taxon>Candidatus Iainarchaeaceae</taxon>
        <taxon>Candidatus Iainarchaeum</taxon>
    </lineage>
</organism>
<dbReference type="Pfam" id="PF03091">
    <property type="entry name" value="CutA1"/>
    <property type="match status" value="1"/>
</dbReference>
<dbReference type="InterPro" id="IPR004323">
    <property type="entry name" value="Ion_tolerance_CutA"/>
</dbReference>
<name>A0A497JJL1_9ARCH</name>
<comment type="caution">
    <text evidence="2">The sequence shown here is derived from an EMBL/GenBank/DDBJ whole genome shotgun (WGS) entry which is preliminary data.</text>
</comment>
<sequence length="102" mass="11866">MSLIFVYITNPSKEDAIKIAKHLLEKRLIACANIMPISSLYWWEGKIAEENEFLLIGKTTAEKFEQVKEAVKQIHPYRIPCIAKIDVEANKEFEAWLKKETE</sequence>
<dbReference type="InterPro" id="IPR011322">
    <property type="entry name" value="N-reg_PII-like_a/b"/>
</dbReference>
<reference evidence="2 3" key="1">
    <citation type="submission" date="2018-06" db="EMBL/GenBank/DDBJ databases">
        <title>Extensive metabolic versatility and redundancy in microbially diverse, dynamic hydrothermal sediments.</title>
        <authorList>
            <person name="Dombrowski N."/>
            <person name="Teske A."/>
            <person name="Baker B.J."/>
        </authorList>
    </citation>
    <scope>NUCLEOTIDE SEQUENCE [LARGE SCALE GENOMIC DNA]</scope>
    <source>
        <strain evidence="2">B51_G17</strain>
    </source>
</reference>
<evidence type="ECO:0000256" key="1">
    <source>
        <dbReference type="ARBA" id="ARBA00010169"/>
    </source>
</evidence>
<dbReference type="AlphaFoldDB" id="A0A497JJL1"/>
<dbReference type="PANTHER" id="PTHR23419">
    <property type="entry name" value="DIVALENT CATION TOLERANCE CUTA-RELATED"/>
    <property type="match status" value="1"/>
</dbReference>
<comment type="similarity">
    <text evidence="1">Belongs to the CutA family.</text>
</comment>
<dbReference type="Gene3D" id="3.30.70.120">
    <property type="match status" value="1"/>
</dbReference>
<accession>A0A497JJL1</accession>
<dbReference type="EMBL" id="QMWP01000078">
    <property type="protein sequence ID" value="RLG70152.1"/>
    <property type="molecule type" value="Genomic_DNA"/>
</dbReference>
<gene>
    <name evidence="2" type="ORF">DRO04_02295</name>
</gene>
<evidence type="ECO:0000313" key="2">
    <source>
        <dbReference type="EMBL" id="RLG70152.1"/>
    </source>
</evidence>
<dbReference type="InterPro" id="IPR053426">
    <property type="entry name" value="CutA_tolerance"/>
</dbReference>
<dbReference type="GO" id="GO:0010038">
    <property type="term" value="P:response to metal ion"/>
    <property type="evidence" value="ECO:0007669"/>
    <property type="project" value="InterPro"/>
</dbReference>
<dbReference type="GO" id="GO:0005507">
    <property type="term" value="F:copper ion binding"/>
    <property type="evidence" value="ECO:0007669"/>
    <property type="project" value="TreeGrafter"/>
</dbReference>
<dbReference type="SUPFAM" id="SSF54913">
    <property type="entry name" value="GlnB-like"/>
    <property type="match status" value="1"/>
</dbReference>
<dbReference type="NCBIfam" id="NF041095">
    <property type="entry name" value="dival_cat_tol_CutA"/>
    <property type="match status" value="1"/>
</dbReference>
<proteinExistence type="inferred from homology"/>
<evidence type="ECO:0000313" key="3">
    <source>
        <dbReference type="Proteomes" id="UP000278031"/>
    </source>
</evidence>